<feature type="binding site" evidence="11">
    <location>
        <position position="153"/>
    </location>
    <ligand>
        <name>Mg(2+)</name>
        <dbReference type="ChEBI" id="CHEBI:18420"/>
    </ligand>
</feature>
<evidence type="ECO:0000313" key="13">
    <source>
        <dbReference type="EMBL" id="MBY0096531.1"/>
    </source>
</evidence>
<keyword evidence="5 11" id="KW-0479">Metal-binding</keyword>
<comment type="cofactor">
    <cofactor evidence="11">
        <name>Mg(2+)</name>
        <dbReference type="ChEBI" id="CHEBI:18420"/>
    </cofactor>
</comment>
<evidence type="ECO:0000259" key="12">
    <source>
        <dbReference type="Pfam" id="PF01070"/>
    </source>
</evidence>
<feature type="domain" description="FMN-dependent dehydrogenase" evidence="12">
    <location>
        <begin position="169"/>
        <end position="324"/>
    </location>
</feature>
<evidence type="ECO:0000256" key="11">
    <source>
        <dbReference type="HAMAP-Rule" id="MF_00354"/>
    </source>
</evidence>
<keyword evidence="9 11" id="KW-0413">Isomerase</keyword>
<dbReference type="EMBL" id="JACWFH010000008">
    <property type="protein sequence ID" value="MBY0096531.1"/>
    <property type="molecule type" value="Genomic_DNA"/>
</dbReference>
<comment type="caution">
    <text evidence="11">Lacks conserved residue(s) required for the propagation of feature annotation.</text>
</comment>
<name>A0ABS7K2P8_9BACI</name>
<dbReference type="GO" id="GO:0004452">
    <property type="term" value="F:isopentenyl-diphosphate delta-isomerase activity"/>
    <property type="evidence" value="ECO:0007669"/>
    <property type="project" value="UniProtKB-EC"/>
</dbReference>
<dbReference type="InterPro" id="IPR011179">
    <property type="entry name" value="IPdP_isomerase"/>
</dbReference>
<comment type="function">
    <text evidence="11">Involved in the biosynthesis of isoprenoids. Catalyzes the 1,3-allylic rearrangement of the homoallylic substrate isopentenyl (IPP) to its allylic isomer, dimethylallyl diphosphate (DMAPP).</text>
</comment>
<comment type="subunit">
    <text evidence="10 11">Homooctamer. Dimer of tetramers.</text>
</comment>
<keyword evidence="7 11" id="KW-0521">NADP</keyword>
<feature type="binding site" evidence="11">
    <location>
        <position position="214"/>
    </location>
    <ligand>
        <name>FMN</name>
        <dbReference type="ChEBI" id="CHEBI:58210"/>
    </ligand>
</feature>
<keyword evidence="4 11" id="KW-0288">FMN</keyword>
<dbReference type="Pfam" id="PF01070">
    <property type="entry name" value="FMN_dh"/>
    <property type="match status" value="1"/>
</dbReference>
<evidence type="ECO:0000256" key="3">
    <source>
        <dbReference type="ARBA" id="ARBA00022630"/>
    </source>
</evidence>
<organism evidence="13 14">
    <name type="scientific">Mesobacillus maritimus</name>
    <dbReference type="NCBI Taxonomy" id="1643336"/>
    <lineage>
        <taxon>Bacteria</taxon>
        <taxon>Bacillati</taxon>
        <taxon>Bacillota</taxon>
        <taxon>Bacilli</taxon>
        <taxon>Bacillales</taxon>
        <taxon>Bacillaceae</taxon>
        <taxon>Mesobacillus</taxon>
    </lineage>
</organism>
<keyword evidence="2 11" id="KW-0963">Cytoplasm</keyword>
<evidence type="ECO:0000256" key="1">
    <source>
        <dbReference type="ARBA" id="ARBA00001917"/>
    </source>
</evidence>
<reference evidence="13 14" key="1">
    <citation type="submission" date="2020-07" db="EMBL/GenBank/DDBJ databases">
        <title>Fungal Genomes of the International Space Station.</title>
        <authorList>
            <person name="Seuylemezian A."/>
            <person name="Singh N.K."/>
            <person name="Wood J."/>
            <person name="Venkateswaran K."/>
        </authorList>
    </citation>
    <scope>NUCLEOTIDE SEQUENCE [LARGE SCALE GENOMIC DNA]</scope>
    <source>
        <strain evidence="13 14">PL-B2</strain>
    </source>
</reference>
<keyword evidence="3 11" id="KW-0285">Flavoprotein</keyword>
<feature type="binding site" evidence="11">
    <location>
        <begin position="280"/>
        <end position="281"/>
    </location>
    <ligand>
        <name>FMN</name>
        <dbReference type="ChEBI" id="CHEBI:58210"/>
    </ligand>
</feature>
<dbReference type="CDD" id="cd02811">
    <property type="entry name" value="IDI-2_FMN"/>
    <property type="match status" value="1"/>
</dbReference>
<dbReference type="SUPFAM" id="SSF51395">
    <property type="entry name" value="FMN-linked oxidoreductases"/>
    <property type="match status" value="1"/>
</dbReference>
<evidence type="ECO:0000256" key="5">
    <source>
        <dbReference type="ARBA" id="ARBA00022723"/>
    </source>
</evidence>
<evidence type="ECO:0000256" key="2">
    <source>
        <dbReference type="ARBA" id="ARBA00022490"/>
    </source>
</evidence>
<keyword evidence="8 11" id="KW-0414">Isoprene biosynthesis</keyword>
<evidence type="ECO:0000256" key="10">
    <source>
        <dbReference type="ARBA" id="ARBA00025810"/>
    </source>
</evidence>
<dbReference type="PANTHER" id="PTHR43665">
    <property type="entry name" value="ISOPENTENYL-DIPHOSPHATE DELTA-ISOMERASE"/>
    <property type="match status" value="1"/>
</dbReference>
<evidence type="ECO:0000256" key="4">
    <source>
        <dbReference type="ARBA" id="ARBA00022643"/>
    </source>
</evidence>
<comment type="catalytic activity">
    <reaction evidence="11">
        <text>isopentenyl diphosphate = dimethylallyl diphosphate</text>
        <dbReference type="Rhea" id="RHEA:23284"/>
        <dbReference type="ChEBI" id="CHEBI:57623"/>
        <dbReference type="ChEBI" id="CHEBI:128769"/>
        <dbReference type="EC" id="5.3.3.2"/>
    </reaction>
</comment>
<evidence type="ECO:0000256" key="8">
    <source>
        <dbReference type="ARBA" id="ARBA00023229"/>
    </source>
</evidence>
<comment type="cofactor">
    <cofactor evidence="11">
        <name>NADPH</name>
        <dbReference type="ChEBI" id="CHEBI:57783"/>
    </cofactor>
</comment>
<dbReference type="PANTHER" id="PTHR43665:SF1">
    <property type="entry name" value="ISOPENTENYL-DIPHOSPHATE DELTA-ISOMERASE"/>
    <property type="match status" value="1"/>
</dbReference>
<dbReference type="InterPro" id="IPR013785">
    <property type="entry name" value="Aldolase_TIM"/>
</dbReference>
<keyword evidence="6 11" id="KW-0460">Magnesium</keyword>
<protein>
    <recommendedName>
        <fullName evidence="11">Isopentenyl-diphosphate delta-isomerase</fullName>
        <shortName evidence="11">IPP isomerase</shortName>
        <ecNumber evidence="11">5.3.3.2</ecNumber>
    </recommendedName>
    <alternativeName>
        <fullName evidence="11">Isopentenyl diphosphate:dimethylallyl diphosphate isomerase</fullName>
    </alternativeName>
    <alternativeName>
        <fullName evidence="11">Isopentenyl pyrophosphate isomerase</fullName>
    </alternativeName>
    <alternativeName>
        <fullName evidence="11">Type 2 isopentenyl diphosphate isomerase</fullName>
        <shortName evidence="11">IDI-2</shortName>
    </alternativeName>
</protein>
<comment type="cofactor">
    <cofactor evidence="1 11">
        <name>FMN</name>
        <dbReference type="ChEBI" id="CHEBI:58210"/>
    </cofactor>
</comment>
<dbReference type="EC" id="5.3.3.2" evidence="11"/>
<dbReference type="InterPro" id="IPR000262">
    <property type="entry name" value="FMN-dep_DH"/>
</dbReference>
<comment type="subcellular location">
    <subcellularLocation>
        <location evidence="11">Cytoplasm</location>
    </subcellularLocation>
</comment>
<comment type="caution">
    <text evidence="13">The sequence shown here is derived from an EMBL/GenBank/DDBJ whole genome shotgun (WGS) entry which is preliminary data.</text>
</comment>
<accession>A0ABS7K2P8</accession>
<dbReference type="HAMAP" id="MF_00354">
    <property type="entry name" value="Idi_2"/>
    <property type="match status" value="1"/>
</dbReference>
<feature type="binding site" evidence="11">
    <location>
        <position position="152"/>
    </location>
    <ligand>
        <name>substrate</name>
    </ligand>
</feature>
<feature type="binding site" evidence="11">
    <location>
        <position position="184"/>
    </location>
    <ligand>
        <name>FMN</name>
        <dbReference type="ChEBI" id="CHEBI:58210"/>
    </ligand>
</feature>
<dbReference type="Gene3D" id="3.20.20.70">
    <property type="entry name" value="Aldolase class I"/>
    <property type="match status" value="1"/>
</dbReference>
<keyword evidence="14" id="KW-1185">Reference proteome</keyword>
<feature type="binding site" evidence="11">
    <location>
        <begin position="62"/>
        <end position="64"/>
    </location>
    <ligand>
        <name>FMN</name>
        <dbReference type="ChEBI" id="CHEBI:58210"/>
    </ligand>
</feature>
<evidence type="ECO:0000256" key="6">
    <source>
        <dbReference type="ARBA" id="ARBA00022842"/>
    </source>
</evidence>
<gene>
    <name evidence="11" type="primary">fni</name>
    <name evidence="13" type="ORF">H0185_06895</name>
</gene>
<dbReference type="Proteomes" id="UP000769780">
    <property type="component" value="Unassembled WGS sequence"/>
</dbReference>
<evidence type="ECO:0000256" key="7">
    <source>
        <dbReference type="ARBA" id="ARBA00022857"/>
    </source>
</evidence>
<feature type="binding site" evidence="11">
    <location>
        <position position="122"/>
    </location>
    <ligand>
        <name>FMN</name>
        <dbReference type="ChEBI" id="CHEBI:58210"/>
    </ligand>
</feature>
<sequence>MSRSERKSDHIRLALETGQQRKTGLDDIRFVHQSIPESSLNSINLKTEIGGLVLSSPIFINAMTGGGGEKTLEINRSLAQVAKETDIAIAVGSQMSALRNQEERRTFEVVREEYPTGIVFANLGSEATVDQAKAAVDMVQANALQIHLNVVQELAMPEGDRDFRGMLLRIERIINELNVPIIVKETGFGMGKETIEKLFSIGVSAVDVGGFGGTNFAAIENQRRLNKLSFFEDWGIPTAVSIAEARYMSPTYPIIASGGIQTSLEVVKGIALGANAVALAGYILRVLTDQGPEVLIEEINNIKQELTIIMTALGAETVKELHHTPLIISGATWHWLTQRGIDTKQYSIRKK</sequence>
<proteinExistence type="inferred from homology"/>
<feature type="binding site" evidence="11">
    <location>
        <begin position="6"/>
        <end position="7"/>
    </location>
    <ligand>
        <name>substrate</name>
    </ligand>
</feature>
<dbReference type="PIRSF" id="PIRSF003314">
    <property type="entry name" value="IPP_isomerase"/>
    <property type="match status" value="1"/>
</dbReference>
<dbReference type="RefSeq" id="WP_221872475.1">
    <property type="nucleotide sequence ID" value="NZ_JACWFH010000008.1"/>
</dbReference>
<evidence type="ECO:0000313" key="14">
    <source>
        <dbReference type="Proteomes" id="UP000769780"/>
    </source>
</evidence>
<dbReference type="SMART" id="SM01240">
    <property type="entry name" value="IMPDH"/>
    <property type="match status" value="1"/>
</dbReference>
<dbReference type="NCBIfam" id="TIGR02151">
    <property type="entry name" value="IPP_isom_2"/>
    <property type="match status" value="1"/>
</dbReference>
<comment type="similarity">
    <text evidence="11">Belongs to the IPP isomerase type 2 family.</text>
</comment>
<feature type="binding site" evidence="11">
    <location>
        <position position="93"/>
    </location>
    <ligand>
        <name>FMN</name>
        <dbReference type="ChEBI" id="CHEBI:58210"/>
    </ligand>
</feature>
<evidence type="ECO:0000256" key="9">
    <source>
        <dbReference type="ARBA" id="ARBA00023235"/>
    </source>
</evidence>